<dbReference type="InterPro" id="IPR020846">
    <property type="entry name" value="MFS_dom"/>
</dbReference>
<dbReference type="InterPro" id="IPR036259">
    <property type="entry name" value="MFS_trans_sf"/>
</dbReference>
<dbReference type="InterPro" id="IPR050189">
    <property type="entry name" value="MFS_Efflux_Transporters"/>
</dbReference>
<evidence type="ECO:0000256" key="4">
    <source>
        <dbReference type="ARBA" id="ARBA00022989"/>
    </source>
</evidence>
<dbReference type="PROSITE" id="PS50850">
    <property type="entry name" value="MFS"/>
    <property type="match status" value="1"/>
</dbReference>
<feature type="transmembrane region" description="Helical" evidence="6">
    <location>
        <begin position="60"/>
        <end position="83"/>
    </location>
</feature>
<dbReference type="CDD" id="cd17324">
    <property type="entry name" value="MFS_NepI_like"/>
    <property type="match status" value="1"/>
</dbReference>
<organism evidence="8 9">
    <name type="scientific">Sphingomonas oligophenolica</name>
    <dbReference type="NCBI Taxonomy" id="301154"/>
    <lineage>
        <taxon>Bacteria</taxon>
        <taxon>Pseudomonadati</taxon>
        <taxon>Pseudomonadota</taxon>
        <taxon>Alphaproteobacteria</taxon>
        <taxon>Sphingomonadales</taxon>
        <taxon>Sphingomonadaceae</taxon>
        <taxon>Sphingomonas</taxon>
    </lineage>
</organism>
<feature type="transmembrane region" description="Helical" evidence="6">
    <location>
        <begin position="183"/>
        <end position="203"/>
    </location>
</feature>
<sequence>MTPPLDPALLSGAPVEKAPPAAPSLHHGALYALALGTFAVGTEGFMIAALLPTIAHSVSVSIQAAGQLVTVFAIVYAVSSPILTALTAALPRRRLLMLSLAAFVAANLVAAVAPGYWSLAAARVLLALAAGLYVPNANALAGALAAPHHRGRALAIVNGGITVAIAIGVPLGAFIGAHLGWRATFAGVALLSAMALVVLAILLPRDIGAAAPAALRDRLAVIAAPGALPTLLTTTLWAVAAYTVYTYISPYLTAAAHLTPGMIGLVLMVYGVAALIGVTIGGAGVDRIGSRKVQVIALPVMAAAFTGLTVIGLLPGPMAIVAIIALIILWGVSAWGFFPAQQNRLIGVAGLANTPVILSLNASFMYLGFAAGAVLGSLVISMAGVAWIGVAGALSLLAAMAMSRFAWTRASSTPAAVINSISRP</sequence>
<feature type="transmembrane region" description="Helical" evidence="6">
    <location>
        <begin position="373"/>
        <end position="399"/>
    </location>
</feature>
<feature type="transmembrane region" description="Helical" evidence="6">
    <location>
        <begin position="153"/>
        <end position="177"/>
    </location>
</feature>
<keyword evidence="3 6" id="KW-0812">Transmembrane</keyword>
<keyword evidence="2" id="KW-1003">Cell membrane</keyword>
<name>A0ABU9Y371_9SPHN</name>
<keyword evidence="9" id="KW-1185">Reference proteome</keyword>
<evidence type="ECO:0000256" key="1">
    <source>
        <dbReference type="ARBA" id="ARBA00004651"/>
    </source>
</evidence>
<evidence type="ECO:0000256" key="5">
    <source>
        <dbReference type="ARBA" id="ARBA00023136"/>
    </source>
</evidence>
<feature type="transmembrane region" description="Helical" evidence="6">
    <location>
        <begin position="295"/>
        <end position="314"/>
    </location>
</feature>
<dbReference type="RefSeq" id="WP_343889075.1">
    <property type="nucleotide sequence ID" value="NZ_BAAAEH010000016.1"/>
</dbReference>
<evidence type="ECO:0000256" key="6">
    <source>
        <dbReference type="SAM" id="Phobius"/>
    </source>
</evidence>
<reference evidence="8 9" key="1">
    <citation type="submission" date="2024-05" db="EMBL/GenBank/DDBJ databases">
        <authorList>
            <person name="Liu Q."/>
            <person name="Xin Y.-H."/>
        </authorList>
    </citation>
    <scope>NUCLEOTIDE SEQUENCE [LARGE SCALE GENOMIC DNA]</scope>
    <source>
        <strain evidence="8 9">CGMCC 1.10181</strain>
    </source>
</reference>
<feature type="transmembrane region" description="Helical" evidence="6">
    <location>
        <begin position="30"/>
        <end position="54"/>
    </location>
</feature>
<dbReference type="EMBL" id="JBDIME010000008">
    <property type="protein sequence ID" value="MEN2790250.1"/>
    <property type="molecule type" value="Genomic_DNA"/>
</dbReference>
<dbReference type="Pfam" id="PF07690">
    <property type="entry name" value="MFS_1"/>
    <property type="match status" value="1"/>
</dbReference>
<feature type="transmembrane region" description="Helical" evidence="6">
    <location>
        <begin position="95"/>
        <end position="117"/>
    </location>
</feature>
<evidence type="ECO:0000313" key="8">
    <source>
        <dbReference type="EMBL" id="MEN2790250.1"/>
    </source>
</evidence>
<dbReference type="PANTHER" id="PTHR43124:SF10">
    <property type="entry name" value="PURINE EFFLUX PUMP PBUE"/>
    <property type="match status" value="1"/>
</dbReference>
<dbReference type="PANTHER" id="PTHR43124">
    <property type="entry name" value="PURINE EFFLUX PUMP PBUE"/>
    <property type="match status" value="1"/>
</dbReference>
<dbReference type="Proteomes" id="UP001419910">
    <property type="component" value="Unassembled WGS sequence"/>
</dbReference>
<comment type="caution">
    <text evidence="8">The sequence shown here is derived from an EMBL/GenBank/DDBJ whole genome shotgun (WGS) entry which is preliminary data.</text>
</comment>
<feature type="domain" description="Major facilitator superfamily (MFS) profile" evidence="7">
    <location>
        <begin position="29"/>
        <end position="410"/>
    </location>
</feature>
<feature type="transmembrane region" description="Helical" evidence="6">
    <location>
        <begin position="219"/>
        <end position="242"/>
    </location>
</feature>
<keyword evidence="4 6" id="KW-1133">Transmembrane helix</keyword>
<dbReference type="Gene3D" id="1.20.1250.20">
    <property type="entry name" value="MFS general substrate transporter like domains"/>
    <property type="match status" value="1"/>
</dbReference>
<accession>A0ABU9Y371</accession>
<evidence type="ECO:0000313" key="9">
    <source>
        <dbReference type="Proteomes" id="UP001419910"/>
    </source>
</evidence>
<feature type="transmembrane region" description="Helical" evidence="6">
    <location>
        <begin position="345"/>
        <end position="367"/>
    </location>
</feature>
<evidence type="ECO:0000259" key="7">
    <source>
        <dbReference type="PROSITE" id="PS50850"/>
    </source>
</evidence>
<comment type="subcellular location">
    <subcellularLocation>
        <location evidence="1">Cell membrane</location>
        <topology evidence="1">Multi-pass membrane protein</topology>
    </subcellularLocation>
</comment>
<evidence type="ECO:0000256" key="2">
    <source>
        <dbReference type="ARBA" id="ARBA00022475"/>
    </source>
</evidence>
<dbReference type="SUPFAM" id="SSF103473">
    <property type="entry name" value="MFS general substrate transporter"/>
    <property type="match status" value="1"/>
</dbReference>
<gene>
    <name evidence="8" type="ORF">ABC974_11485</name>
</gene>
<feature type="transmembrane region" description="Helical" evidence="6">
    <location>
        <begin position="123"/>
        <end position="146"/>
    </location>
</feature>
<evidence type="ECO:0000256" key="3">
    <source>
        <dbReference type="ARBA" id="ARBA00022692"/>
    </source>
</evidence>
<feature type="transmembrane region" description="Helical" evidence="6">
    <location>
        <begin position="262"/>
        <end position="283"/>
    </location>
</feature>
<feature type="transmembrane region" description="Helical" evidence="6">
    <location>
        <begin position="320"/>
        <end position="338"/>
    </location>
</feature>
<keyword evidence="5 6" id="KW-0472">Membrane</keyword>
<protein>
    <submittedName>
        <fullName evidence="8">MFS transporter</fullName>
    </submittedName>
</protein>
<proteinExistence type="predicted"/>
<dbReference type="InterPro" id="IPR011701">
    <property type="entry name" value="MFS"/>
</dbReference>